<dbReference type="PROSITE" id="PS50051">
    <property type="entry name" value="MCM_2"/>
    <property type="match status" value="1"/>
</dbReference>
<sequence>MLAVVSSGALIGVDAHAVQVEVNTGEAGEAKVFVVGLPDAAVKESTDRVQAAMTNSGFRPPQTRSTVNLAPGNIRKEGPIYDLPIALGMLASTRQIGDEFIHETFRKYLIAGELSLSGATRPVRGGLAMAILAHKLGLDGVILPNASAEEAALVQGIKVYGVKSLDEAARFLTGEIELTPMPSEQSPFRTPPDEEHRLDFAEVKGQHAVRRAVEIAVAGGHNLLMIGPPGSGKSMISKRIPTIMPDPSLDEFLEILAVHSAAGTSMNGENRCFQRPFRSPHHTISDVGLIGGGAHPGPGEISLAHHGVLFLDELPEFRRSTLEVMRQPLEDGNVTISRSAAKVTLPASIMLVAAMNPTPSGYTDKDGRRDGATPAQIQRYRSRISGPLLDRIDIHIEAPALTFDELRSQEPGESSESIRQRVVSARNLQTSRFTSNRNGVSPCNARMSHGQIRKHCAIEKEQGDLLQQAMEELQLSARAYDRILKVARTIADLANEERIQTPHLLEAIQYRSLDRQVFY</sequence>
<dbReference type="InterPro" id="IPR025158">
    <property type="entry name" value="Mg_chelat-rel_C"/>
</dbReference>
<dbReference type="SMART" id="SM00382">
    <property type="entry name" value="AAA"/>
    <property type="match status" value="1"/>
</dbReference>
<dbReference type="Pfam" id="PF13541">
    <property type="entry name" value="ChlI"/>
    <property type="match status" value="1"/>
</dbReference>
<organism evidence="5 6">
    <name type="scientific">Rubellicoccus peritrichatus</name>
    <dbReference type="NCBI Taxonomy" id="3080537"/>
    <lineage>
        <taxon>Bacteria</taxon>
        <taxon>Pseudomonadati</taxon>
        <taxon>Verrucomicrobiota</taxon>
        <taxon>Opitutia</taxon>
        <taxon>Puniceicoccales</taxon>
        <taxon>Cerasicoccaceae</taxon>
        <taxon>Rubellicoccus</taxon>
    </lineage>
</organism>
<keyword evidence="3" id="KW-0067">ATP-binding</keyword>
<feature type="domain" description="MCM C-terminal AAA(+) ATPase" evidence="4">
    <location>
        <begin position="299"/>
        <end position="394"/>
    </location>
</feature>
<keyword evidence="6" id="KW-1185">Reference proteome</keyword>
<evidence type="ECO:0000256" key="1">
    <source>
        <dbReference type="ARBA" id="ARBA00006354"/>
    </source>
</evidence>
<dbReference type="PANTHER" id="PTHR32039">
    <property type="entry name" value="MAGNESIUM-CHELATASE SUBUNIT CHLI"/>
    <property type="match status" value="1"/>
</dbReference>
<dbReference type="InterPro" id="IPR045006">
    <property type="entry name" value="CHLI-like"/>
</dbReference>
<gene>
    <name evidence="5" type="ORF">RZN69_20710</name>
</gene>
<dbReference type="SUPFAM" id="SSF54211">
    <property type="entry name" value="Ribosomal protein S5 domain 2-like"/>
    <property type="match status" value="1"/>
</dbReference>
<evidence type="ECO:0000256" key="2">
    <source>
        <dbReference type="ARBA" id="ARBA00022741"/>
    </source>
</evidence>
<dbReference type="InterPro" id="IPR020568">
    <property type="entry name" value="Ribosomal_Su5_D2-typ_SF"/>
</dbReference>
<dbReference type="InterPro" id="IPR014721">
    <property type="entry name" value="Ribsml_uS5_D2-typ_fold_subgr"/>
</dbReference>
<comment type="similarity">
    <text evidence="1">Belongs to the Mg-chelatase subunits D/I family. ComM subfamily.</text>
</comment>
<dbReference type="KEGG" id="puo:RZN69_20710"/>
<keyword evidence="2" id="KW-0547">Nucleotide-binding</keyword>
<dbReference type="GO" id="GO:0005524">
    <property type="term" value="F:ATP binding"/>
    <property type="evidence" value="ECO:0007669"/>
    <property type="project" value="UniProtKB-KW"/>
</dbReference>
<evidence type="ECO:0000259" key="4">
    <source>
        <dbReference type="PROSITE" id="PS50051"/>
    </source>
</evidence>
<dbReference type="GO" id="GO:0003677">
    <property type="term" value="F:DNA binding"/>
    <property type="evidence" value="ECO:0007669"/>
    <property type="project" value="InterPro"/>
</dbReference>
<accession>A0AAQ3LAM1</accession>
<proteinExistence type="inferred from homology"/>
<dbReference type="InterPro" id="IPR027417">
    <property type="entry name" value="P-loop_NTPase"/>
</dbReference>
<reference evidence="5 6" key="1">
    <citation type="submission" date="2023-10" db="EMBL/GenBank/DDBJ databases">
        <title>Rubellicoccus peritrichatus gen. nov., sp. nov., isolated from an algae of coral reef tank.</title>
        <authorList>
            <person name="Luo J."/>
        </authorList>
    </citation>
    <scope>NUCLEOTIDE SEQUENCE [LARGE SCALE GENOMIC DNA]</scope>
    <source>
        <strain evidence="5 6">CR14</strain>
    </source>
</reference>
<dbReference type="Pfam" id="PF01078">
    <property type="entry name" value="Mg_chelatase"/>
    <property type="match status" value="1"/>
</dbReference>
<dbReference type="Proteomes" id="UP001304300">
    <property type="component" value="Chromosome"/>
</dbReference>
<dbReference type="InterPro" id="IPR004482">
    <property type="entry name" value="Mg_chelat-rel"/>
</dbReference>
<dbReference type="Gene3D" id="3.30.230.10">
    <property type="match status" value="1"/>
</dbReference>
<dbReference type="AlphaFoldDB" id="A0AAQ3LAM1"/>
<evidence type="ECO:0000313" key="5">
    <source>
        <dbReference type="EMBL" id="WOO41049.1"/>
    </source>
</evidence>
<protein>
    <submittedName>
        <fullName evidence="5">YifB family Mg chelatase-like AAA ATPase</fullName>
    </submittedName>
</protein>
<dbReference type="InterPro" id="IPR003593">
    <property type="entry name" value="AAA+_ATPase"/>
</dbReference>
<dbReference type="InterPro" id="IPR000523">
    <property type="entry name" value="Mg_chelatse_chII-like_cat_dom"/>
</dbReference>
<evidence type="ECO:0000313" key="6">
    <source>
        <dbReference type="Proteomes" id="UP001304300"/>
    </source>
</evidence>
<evidence type="ECO:0000256" key="3">
    <source>
        <dbReference type="ARBA" id="ARBA00022840"/>
    </source>
</evidence>
<dbReference type="RefSeq" id="WP_317833391.1">
    <property type="nucleotide sequence ID" value="NZ_CP136920.1"/>
</dbReference>
<dbReference type="NCBIfam" id="TIGR00368">
    <property type="entry name" value="YifB family Mg chelatase-like AAA ATPase"/>
    <property type="match status" value="1"/>
</dbReference>
<dbReference type="PANTHER" id="PTHR32039:SF7">
    <property type="entry name" value="COMPETENCE PROTEIN COMM"/>
    <property type="match status" value="1"/>
</dbReference>
<dbReference type="SUPFAM" id="SSF52540">
    <property type="entry name" value="P-loop containing nucleoside triphosphate hydrolases"/>
    <property type="match status" value="1"/>
</dbReference>
<dbReference type="EMBL" id="CP136920">
    <property type="protein sequence ID" value="WOO41049.1"/>
    <property type="molecule type" value="Genomic_DNA"/>
</dbReference>
<dbReference type="PRINTS" id="PR01657">
    <property type="entry name" value="MCMFAMILY"/>
</dbReference>
<dbReference type="InterPro" id="IPR001208">
    <property type="entry name" value="MCM_dom"/>
</dbReference>
<dbReference type="Pfam" id="PF13335">
    <property type="entry name" value="Mg_chelatase_C"/>
    <property type="match status" value="1"/>
</dbReference>
<name>A0AAQ3LAM1_9BACT</name>
<dbReference type="Gene3D" id="3.40.50.300">
    <property type="entry name" value="P-loop containing nucleotide triphosphate hydrolases"/>
    <property type="match status" value="1"/>
</dbReference>